<sequence length="230" mass="25532">MASDESLPTLKILLIGASGAGPFFEQFFNHEVVLVRYCKDQYDHEFSTATIGVDFETKRVAAGGKPYRLTLLDTAGQERFRSLSKSYYRNAHGIMVVYDISNRQSFLSLDSWFEEVAENAVPGAITYLVGCKSDREGEGWRRVSVDEGRAKAAEKGAVGWCEVSSKTRTNVQRVFDEVIEAVVRDHDITPATAWHSGLVNLTGEARGYDSTCWSNVRRFLNLKNSGSGNG</sequence>
<dbReference type="PROSITE" id="PS51420">
    <property type="entry name" value="RHO"/>
    <property type="match status" value="1"/>
</dbReference>
<reference evidence="5" key="1">
    <citation type="journal article" date="2013" name="Nat. Genet.">
        <title>The wheat powdery mildew genome shows the unique evolution of an obligate biotroph.</title>
        <authorList>
            <person name="Wicker T."/>
            <person name="Oberhaensli S."/>
            <person name="Parlange F."/>
            <person name="Buchmann J.P."/>
            <person name="Shatalina M."/>
            <person name="Roffler S."/>
            <person name="Ben-David R."/>
            <person name="Dolezel J."/>
            <person name="Simkova H."/>
            <person name="Schulze-Lefert P."/>
            <person name="Spanu P.D."/>
            <person name="Bruggmann R."/>
            <person name="Amselem J."/>
            <person name="Quesneville H."/>
            <person name="Ver Loren van Themaat E."/>
            <person name="Paape T."/>
            <person name="Shimizu K.K."/>
            <person name="Keller B."/>
        </authorList>
    </citation>
    <scope>NUCLEOTIDE SEQUENCE [LARGE SCALE GENOMIC DNA]</scope>
    <source>
        <strain evidence="5">96224</strain>
    </source>
</reference>
<gene>
    <name evidence="3" type="ORF">BGT96224_3391</name>
    <name evidence="4" type="ORF">BGT96224V2_LOCUS461</name>
</gene>
<organism evidence="4">
    <name type="scientific">Blumeria graminis f. sp. tritici 96224</name>
    <dbReference type="NCBI Taxonomy" id="1268274"/>
    <lineage>
        <taxon>Eukaryota</taxon>
        <taxon>Fungi</taxon>
        <taxon>Dikarya</taxon>
        <taxon>Ascomycota</taxon>
        <taxon>Pezizomycotina</taxon>
        <taxon>Leotiomycetes</taxon>
        <taxon>Erysiphales</taxon>
        <taxon>Erysiphaceae</taxon>
        <taxon>Blumeria</taxon>
    </lineage>
</organism>
<dbReference type="NCBIfam" id="TIGR00231">
    <property type="entry name" value="small_GTP"/>
    <property type="match status" value="1"/>
</dbReference>
<dbReference type="SMART" id="SM00173">
    <property type="entry name" value="RAS"/>
    <property type="match status" value="1"/>
</dbReference>
<dbReference type="OrthoDB" id="9989112at2759"/>
<dbReference type="Gene3D" id="3.40.50.300">
    <property type="entry name" value="P-loop containing nucleotide triphosphate hydrolases"/>
    <property type="match status" value="1"/>
</dbReference>
<dbReference type="SMART" id="SM00174">
    <property type="entry name" value="RHO"/>
    <property type="match status" value="1"/>
</dbReference>
<dbReference type="Pfam" id="PF00071">
    <property type="entry name" value="Ras"/>
    <property type="match status" value="1"/>
</dbReference>
<dbReference type="EMBL" id="UIGY01000001">
    <property type="protein sequence ID" value="SUZ07309.1"/>
    <property type="molecule type" value="Genomic_DNA"/>
</dbReference>
<dbReference type="PROSITE" id="PS51421">
    <property type="entry name" value="RAS"/>
    <property type="match status" value="1"/>
</dbReference>
<proteinExistence type="predicted"/>
<keyword evidence="2" id="KW-0342">GTP-binding</keyword>
<dbReference type="InterPro" id="IPR005225">
    <property type="entry name" value="Small_GTP-bd"/>
</dbReference>
<dbReference type="CDD" id="cd00154">
    <property type="entry name" value="Rab"/>
    <property type="match status" value="1"/>
</dbReference>
<dbReference type="GO" id="GO:0005525">
    <property type="term" value="F:GTP binding"/>
    <property type="evidence" value="ECO:0007669"/>
    <property type="project" value="UniProtKB-KW"/>
</dbReference>
<dbReference type="PROSITE" id="PS51419">
    <property type="entry name" value="RAB"/>
    <property type="match status" value="1"/>
</dbReference>
<keyword evidence="1" id="KW-0547">Nucleotide-binding</keyword>
<dbReference type="AlphaFoldDB" id="A0A061HM41"/>
<evidence type="ECO:0000313" key="3">
    <source>
        <dbReference type="EMBL" id="EPQ67477.1"/>
    </source>
</evidence>
<dbReference type="HOGENOM" id="CLU_041217_10_1_1"/>
<evidence type="ECO:0000313" key="4">
    <source>
        <dbReference type="EMBL" id="SUZ07309.1"/>
    </source>
</evidence>
<dbReference type="GO" id="GO:0003924">
    <property type="term" value="F:GTPase activity"/>
    <property type="evidence" value="ECO:0007669"/>
    <property type="project" value="InterPro"/>
</dbReference>
<dbReference type="InterPro" id="IPR050227">
    <property type="entry name" value="Rab"/>
</dbReference>
<name>A0A061HM41_BLUGR</name>
<evidence type="ECO:0000313" key="5">
    <source>
        <dbReference type="Proteomes" id="UP000053110"/>
    </source>
</evidence>
<dbReference type="Proteomes" id="UP000053110">
    <property type="component" value="Unassembled WGS sequence"/>
</dbReference>
<protein>
    <submittedName>
        <fullName evidence="4">Bgt-3391</fullName>
    </submittedName>
    <submittedName>
        <fullName evidence="3">Secretory vesicle-associated Rab GTPase</fullName>
    </submittedName>
</protein>
<dbReference type="EMBL" id="KE373523">
    <property type="protein sequence ID" value="EPQ67477.1"/>
    <property type="molecule type" value="Genomic_DNA"/>
</dbReference>
<dbReference type="PRINTS" id="PR00449">
    <property type="entry name" value="RASTRNSFRMNG"/>
</dbReference>
<reference evidence="3" key="2">
    <citation type="submission" date="2013-01" db="EMBL/GenBank/DDBJ databases">
        <title>The wheat powdery mildew genome reveals unique evolution of an obligate biotroph.</title>
        <authorList>
            <person name="Oberhaensli S."/>
            <person name="Wicker T."/>
            <person name="Keller B."/>
        </authorList>
    </citation>
    <scope>NUCLEOTIDE SEQUENCE</scope>
    <source>
        <strain evidence="3">96224</strain>
    </source>
</reference>
<dbReference type="FunFam" id="3.40.50.300:FF:001447">
    <property type="entry name" value="Ras-related protein Rab-1B"/>
    <property type="match status" value="1"/>
</dbReference>
<evidence type="ECO:0000256" key="2">
    <source>
        <dbReference type="ARBA" id="ARBA00023134"/>
    </source>
</evidence>
<reference evidence="4" key="3">
    <citation type="submission" date="2018-07" db="EMBL/GenBank/DDBJ databases">
        <authorList>
            <person name="Quirk P.G."/>
            <person name="Krulwich T.A."/>
        </authorList>
    </citation>
    <scope>NUCLEOTIDE SEQUENCE</scope>
    <source>
        <strain evidence="4">96224</strain>
    </source>
</reference>
<dbReference type="InterPro" id="IPR027417">
    <property type="entry name" value="P-loop_NTPase"/>
</dbReference>
<evidence type="ECO:0000256" key="1">
    <source>
        <dbReference type="ARBA" id="ARBA00022741"/>
    </source>
</evidence>
<dbReference type="InterPro" id="IPR001806">
    <property type="entry name" value="Small_GTPase"/>
</dbReference>
<accession>A0A061HM41</accession>
<dbReference type="PANTHER" id="PTHR47977">
    <property type="entry name" value="RAS-RELATED PROTEIN RAB"/>
    <property type="match status" value="1"/>
</dbReference>
<dbReference type="SUPFAM" id="SSF52540">
    <property type="entry name" value="P-loop containing nucleoside triphosphate hydrolases"/>
    <property type="match status" value="1"/>
</dbReference>
<dbReference type="SMART" id="SM00175">
    <property type="entry name" value="RAB"/>
    <property type="match status" value="1"/>
</dbReference>